<comment type="caution">
    <text evidence="1">The sequence shown here is derived from an EMBL/GenBank/DDBJ whole genome shotgun (WGS) entry which is preliminary data.</text>
</comment>
<organism evidence="1 2">
    <name type="scientific">Lecanicillium saksenae</name>
    <dbReference type="NCBI Taxonomy" id="468837"/>
    <lineage>
        <taxon>Eukaryota</taxon>
        <taxon>Fungi</taxon>
        <taxon>Dikarya</taxon>
        <taxon>Ascomycota</taxon>
        <taxon>Pezizomycotina</taxon>
        <taxon>Sordariomycetes</taxon>
        <taxon>Hypocreomycetidae</taxon>
        <taxon>Hypocreales</taxon>
        <taxon>Cordycipitaceae</taxon>
        <taxon>Lecanicillium</taxon>
    </lineage>
</organism>
<evidence type="ECO:0000313" key="2">
    <source>
        <dbReference type="Proteomes" id="UP001148737"/>
    </source>
</evidence>
<accession>A0ACC1R825</accession>
<name>A0ACC1R825_9HYPO</name>
<dbReference type="Proteomes" id="UP001148737">
    <property type="component" value="Unassembled WGS sequence"/>
</dbReference>
<evidence type="ECO:0000313" key="1">
    <source>
        <dbReference type="EMBL" id="KAJ3499111.1"/>
    </source>
</evidence>
<sequence>MKTPAAEALEMRESIKKRLRNIHGLYFFDKTPMTGRDKRDNDIIDALQAEAPSGPVGAETWLAHLILASNCTWPVLLARGPDYFWSGVGETKGGKLSPGFTRDLVLAIVRARQRFLCRFPQKGCHDVDTILVAYTQHLLEKFQDCGKMMFHGAPVSWRLPAQEIQAVAALTPHGPVKELSRNKFELAPSAKNLLVPARCLSPIGKFKHNLMGLAEEIIQQSPWQREQMLH</sequence>
<reference evidence="1" key="1">
    <citation type="submission" date="2022-07" db="EMBL/GenBank/DDBJ databases">
        <title>Genome Sequence of Lecanicillium saksenae.</title>
        <authorList>
            <person name="Buettner E."/>
        </authorList>
    </citation>
    <scope>NUCLEOTIDE SEQUENCE</scope>
    <source>
        <strain evidence="1">VT-O1</strain>
    </source>
</reference>
<protein>
    <submittedName>
        <fullName evidence="1">Uncharacterized protein</fullName>
    </submittedName>
</protein>
<keyword evidence="2" id="KW-1185">Reference proteome</keyword>
<gene>
    <name evidence="1" type="ORF">NLG97_g599</name>
</gene>
<dbReference type="EMBL" id="JANAKD010000021">
    <property type="protein sequence ID" value="KAJ3499111.1"/>
    <property type="molecule type" value="Genomic_DNA"/>
</dbReference>
<proteinExistence type="predicted"/>